<feature type="chain" id="PRO_5038904173" description="Serine aminopeptidase S33 domain-containing protein" evidence="2">
    <location>
        <begin position="23"/>
        <end position="314"/>
    </location>
</feature>
<proteinExistence type="predicted"/>
<dbReference type="RefSeq" id="WP_111149679.1">
    <property type="nucleotide sequence ID" value="NZ_QKRB01000060.1"/>
</dbReference>
<feature type="signal peptide" evidence="2">
    <location>
        <begin position="1"/>
        <end position="22"/>
    </location>
</feature>
<dbReference type="InterPro" id="IPR022742">
    <property type="entry name" value="Hydrolase_4"/>
</dbReference>
<keyword evidence="5" id="KW-1185">Reference proteome</keyword>
<evidence type="ECO:0000256" key="2">
    <source>
        <dbReference type="SAM" id="SignalP"/>
    </source>
</evidence>
<dbReference type="SUPFAM" id="SSF53474">
    <property type="entry name" value="alpha/beta-Hydrolases"/>
    <property type="match status" value="1"/>
</dbReference>
<name>A0A2W1LNQ0_9BACL</name>
<reference evidence="4 5" key="1">
    <citation type="submission" date="2018-06" db="EMBL/GenBank/DDBJ databases">
        <title>Paenibacillus imtechensis sp. nov.</title>
        <authorList>
            <person name="Pinnaka A.K."/>
            <person name="Singh H."/>
            <person name="Kaur M."/>
        </authorList>
    </citation>
    <scope>NUCLEOTIDE SEQUENCE [LARGE SCALE GENOMIC DNA]</scope>
    <source>
        <strain evidence="4 5">SMB1</strain>
    </source>
</reference>
<evidence type="ECO:0000259" key="3">
    <source>
        <dbReference type="Pfam" id="PF12146"/>
    </source>
</evidence>
<feature type="domain" description="Serine aminopeptidase S33" evidence="3">
    <location>
        <begin position="84"/>
        <end position="196"/>
    </location>
</feature>
<dbReference type="PANTHER" id="PTHR22946">
    <property type="entry name" value="DIENELACTONE HYDROLASE DOMAIN-CONTAINING PROTEIN-RELATED"/>
    <property type="match status" value="1"/>
</dbReference>
<accession>A0A2W1LNQ0</accession>
<organism evidence="4 5">
    <name type="scientific">Paenibacillus sambharensis</name>
    <dbReference type="NCBI Taxonomy" id="1803190"/>
    <lineage>
        <taxon>Bacteria</taxon>
        <taxon>Bacillati</taxon>
        <taxon>Bacillota</taxon>
        <taxon>Bacilli</taxon>
        <taxon>Bacillales</taxon>
        <taxon>Paenibacillaceae</taxon>
        <taxon>Paenibacillus</taxon>
    </lineage>
</organism>
<evidence type="ECO:0000313" key="4">
    <source>
        <dbReference type="EMBL" id="PZD93037.1"/>
    </source>
</evidence>
<dbReference type="GO" id="GO:0052689">
    <property type="term" value="F:carboxylic ester hydrolase activity"/>
    <property type="evidence" value="ECO:0007669"/>
    <property type="project" value="UniProtKB-ARBA"/>
</dbReference>
<evidence type="ECO:0000313" key="5">
    <source>
        <dbReference type="Proteomes" id="UP000249522"/>
    </source>
</evidence>
<dbReference type="InterPro" id="IPR029058">
    <property type="entry name" value="AB_hydrolase_fold"/>
</dbReference>
<keyword evidence="2" id="KW-0732">Signal</keyword>
<dbReference type="Proteomes" id="UP000249522">
    <property type="component" value="Unassembled WGS sequence"/>
</dbReference>
<sequence>MSKKLLVTMAAALAFTGIGNVASQNPNTVAYAQESAYDAIAEKAVSSLLVEGDIAFEYPGSNGVTLRGSVRMPNSYQEGKKYPVVILSHGVLGDRNQQGMFTTLTDALQKKGFVTVRFDFNGYGDSDGTLINNTIKTEKEDLSAIIDFVKAQKYTDTDRINLVGYSMGGAATSLAAGERAGEIHSVALWSAAAVLVDHAESGSLLGTTVDLNNIPNEIPIFGGAFTFGKQWFEDAIGLDIYGISAQYEGPVLVVHGDQDVVVPMSYSEKYDKVYGKDSKLVVIKGGEHVYAGEPLAHAVKRTVNFLYKENKRQK</sequence>
<dbReference type="OrthoDB" id="9780269at2"/>
<evidence type="ECO:0000256" key="1">
    <source>
        <dbReference type="ARBA" id="ARBA00022801"/>
    </source>
</evidence>
<dbReference type="PANTHER" id="PTHR22946:SF9">
    <property type="entry name" value="POLYKETIDE TRANSFERASE AF380"/>
    <property type="match status" value="1"/>
</dbReference>
<comment type="caution">
    <text evidence="4">The sequence shown here is derived from an EMBL/GenBank/DDBJ whole genome shotgun (WGS) entry which is preliminary data.</text>
</comment>
<dbReference type="Gene3D" id="3.40.50.1820">
    <property type="entry name" value="alpha/beta hydrolase"/>
    <property type="match status" value="1"/>
</dbReference>
<dbReference type="InterPro" id="IPR050261">
    <property type="entry name" value="FrsA_esterase"/>
</dbReference>
<protein>
    <recommendedName>
        <fullName evidence="3">Serine aminopeptidase S33 domain-containing protein</fullName>
    </recommendedName>
</protein>
<keyword evidence="1" id="KW-0378">Hydrolase</keyword>
<gene>
    <name evidence="4" type="ORF">DNH61_24955</name>
</gene>
<dbReference type="EMBL" id="QKRB01000060">
    <property type="protein sequence ID" value="PZD93037.1"/>
    <property type="molecule type" value="Genomic_DNA"/>
</dbReference>
<dbReference type="AlphaFoldDB" id="A0A2W1LNQ0"/>
<dbReference type="Pfam" id="PF12146">
    <property type="entry name" value="Hydrolase_4"/>
    <property type="match status" value="1"/>
</dbReference>